<evidence type="ECO:0000256" key="1">
    <source>
        <dbReference type="SAM" id="MobiDB-lite"/>
    </source>
</evidence>
<dbReference type="Pfam" id="PF13367">
    <property type="entry name" value="PrsW-protease"/>
    <property type="match status" value="1"/>
</dbReference>
<feature type="transmembrane region" description="Helical" evidence="2">
    <location>
        <begin position="227"/>
        <end position="251"/>
    </location>
</feature>
<dbReference type="InterPro" id="IPR026898">
    <property type="entry name" value="PrsW"/>
</dbReference>
<keyword evidence="2" id="KW-1133">Transmembrane helix</keyword>
<sequence length="414" mass="43595">MSGPFPDNPAGRNGAVPLTPHGAAPGPARLQPPGHGPVPVQPLFSTQPRGRTGTAVTVLLIIGAALVLLLVAWFLWWRLGTVAFLLCGILALVPLGICLLGLSWVDRWEPEPRSALLFAFLWGAGISVGITLLVGPSVAGALYSLFPGLAPEFIGPVLEAPLVEETAKGLGVLLLVFVRRSHFDGPVDGIVYAGTVAAGFAFTENILYFGSALISDGGLGAELGFVFVLRGLFSPFAHVLFTSAIGVGLGLAVRRGGALRITAGFLLGLAAAIGGHMFWNGGTALVAGSFFLFYFLLQVPLFALAVTGVVLLRRAEQRLTRQRLGEYAAAGWFTPAEVLMLSTRAGRHQAMAWAGQFGARSTMKSFIREATRLALTRQQIAAGRNVPANQAAEQTLLQALTRTRTLMLARAGGL</sequence>
<feature type="transmembrane region" description="Helical" evidence="2">
    <location>
        <begin position="258"/>
        <end position="279"/>
    </location>
</feature>
<gene>
    <name evidence="3" type="ORF">AAE021_04890</name>
</gene>
<feature type="region of interest" description="Disordered" evidence="1">
    <location>
        <begin position="1"/>
        <end position="32"/>
    </location>
</feature>
<feature type="transmembrane region" description="Helical" evidence="2">
    <location>
        <begin position="117"/>
        <end position="146"/>
    </location>
</feature>
<keyword evidence="3" id="KW-0378">Hydrolase</keyword>
<evidence type="ECO:0000313" key="3">
    <source>
        <dbReference type="EMBL" id="WZP16903.1"/>
    </source>
</evidence>
<evidence type="ECO:0000256" key="2">
    <source>
        <dbReference type="SAM" id="Phobius"/>
    </source>
</evidence>
<organism evidence="3 4">
    <name type="scientific">Arthrobacter citreus</name>
    <dbReference type="NCBI Taxonomy" id="1670"/>
    <lineage>
        <taxon>Bacteria</taxon>
        <taxon>Bacillati</taxon>
        <taxon>Actinomycetota</taxon>
        <taxon>Actinomycetes</taxon>
        <taxon>Micrococcales</taxon>
        <taxon>Micrococcaceae</taxon>
        <taxon>Arthrobacter</taxon>
    </lineage>
</organism>
<accession>A0ABZ2ZXH0</accession>
<feature type="transmembrane region" description="Helical" evidence="2">
    <location>
        <begin position="82"/>
        <end position="105"/>
    </location>
</feature>
<keyword evidence="2" id="KW-0472">Membrane</keyword>
<name>A0ABZ2ZXH0_9MICC</name>
<dbReference type="GO" id="GO:0008237">
    <property type="term" value="F:metallopeptidase activity"/>
    <property type="evidence" value="ECO:0007669"/>
    <property type="project" value="UniProtKB-KW"/>
</dbReference>
<dbReference type="PANTHER" id="PTHR36844">
    <property type="entry name" value="PROTEASE PRSW"/>
    <property type="match status" value="1"/>
</dbReference>
<proteinExistence type="predicted"/>
<feature type="transmembrane region" description="Helical" evidence="2">
    <location>
        <begin position="55"/>
        <end position="76"/>
    </location>
</feature>
<dbReference type="RefSeq" id="WP_342024499.1">
    <property type="nucleotide sequence ID" value="NZ_CP151657.1"/>
</dbReference>
<dbReference type="Proteomes" id="UP001448858">
    <property type="component" value="Chromosome"/>
</dbReference>
<reference evidence="3 4" key="1">
    <citation type="submission" date="2024-04" db="EMBL/GenBank/DDBJ databases">
        <title>Arthrobacter sp. from Plains bison fecal sample.</title>
        <authorList>
            <person name="Ruzzini A."/>
        </authorList>
    </citation>
    <scope>NUCLEOTIDE SEQUENCE [LARGE SCALE GENOMIC DNA]</scope>
    <source>
        <strain evidence="3 4">EINP1</strain>
    </source>
</reference>
<evidence type="ECO:0000313" key="4">
    <source>
        <dbReference type="Proteomes" id="UP001448858"/>
    </source>
</evidence>
<protein>
    <submittedName>
        <fullName evidence="3">PrsW family intramembrane metalloprotease</fullName>
    </submittedName>
</protein>
<dbReference type="EMBL" id="CP151657">
    <property type="protein sequence ID" value="WZP16903.1"/>
    <property type="molecule type" value="Genomic_DNA"/>
</dbReference>
<feature type="transmembrane region" description="Helical" evidence="2">
    <location>
        <begin position="291"/>
        <end position="312"/>
    </location>
</feature>
<keyword evidence="2" id="KW-0812">Transmembrane</keyword>
<feature type="transmembrane region" description="Helical" evidence="2">
    <location>
        <begin position="190"/>
        <end position="215"/>
    </location>
</feature>
<keyword evidence="4" id="KW-1185">Reference proteome</keyword>
<keyword evidence="3" id="KW-0645">Protease</keyword>
<dbReference type="PANTHER" id="PTHR36844:SF1">
    <property type="entry name" value="PROTEASE PRSW"/>
    <property type="match status" value="1"/>
</dbReference>
<keyword evidence="3" id="KW-0482">Metalloprotease</keyword>